<accession>A0A1H7HHA8</accession>
<organism evidence="1 2">
    <name type="scientific">Rhodococcus maanshanensis</name>
    <dbReference type="NCBI Taxonomy" id="183556"/>
    <lineage>
        <taxon>Bacteria</taxon>
        <taxon>Bacillati</taxon>
        <taxon>Actinomycetota</taxon>
        <taxon>Actinomycetes</taxon>
        <taxon>Mycobacteriales</taxon>
        <taxon>Nocardiaceae</taxon>
        <taxon>Rhodococcus</taxon>
    </lineage>
</organism>
<dbReference type="EMBL" id="FOAW01000002">
    <property type="protein sequence ID" value="SEK49796.1"/>
    <property type="molecule type" value="Genomic_DNA"/>
</dbReference>
<proteinExistence type="predicted"/>
<name>A0A1H7HHA8_9NOCA</name>
<dbReference type="Proteomes" id="UP000198677">
    <property type="component" value="Unassembled WGS sequence"/>
</dbReference>
<sequence>MKLMYALWGPRLSDTLFAEQLRERLAALGATRFQVNIDDADVAPAQLRLTTYERPVGAIVSIWIPHELAAVTEALSAAADRIAGWVVEERVLMPAPSTANGVRTEALANVALLRIPAGMDRPEWLDRWQNHHTTVAIETQATFGYVQNTVVEPLTAGARVDALVEELFPMAAMTDPHAFYGSAGDDAELGRRVARMIESTATFGASTDVDVIPTSRYVYDRTGERPTW</sequence>
<dbReference type="SUPFAM" id="SSF54909">
    <property type="entry name" value="Dimeric alpha+beta barrel"/>
    <property type="match status" value="1"/>
</dbReference>
<protein>
    <submittedName>
        <fullName evidence="1">EthD domain-containing protein</fullName>
    </submittedName>
</protein>
<gene>
    <name evidence="1" type="ORF">SAMN05444583_102125</name>
</gene>
<dbReference type="RefSeq" id="WP_072750499.1">
    <property type="nucleotide sequence ID" value="NZ_FOAW01000002.1"/>
</dbReference>
<reference evidence="2" key="1">
    <citation type="submission" date="2016-10" db="EMBL/GenBank/DDBJ databases">
        <authorList>
            <person name="Varghese N."/>
            <person name="Submissions S."/>
        </authorList>
    </citation>
    <scope>NUCLEOTIDE SEQUENCE [LARGE SCALE GENOMIC DNA]</scope>
    <source>
        <strain evidence="2">DSM 44675</strain>
    </source>
</reference>
<evidence type="ECO:0000313" key="2">
    <source>
        <dbReference type="Proteomes" id="UP000198677"/>
    </source>
</evidence>
<dbReference type="AlphaFoldDB" id="A0A1H7HHA8"/>
<dbReference type="OrthoDB" id="9015064at2"/>
<keyword evidence="2" id="KW-1185">Reference proteome</keyword>
<evidence type="ECO:0000313" key="1">
    <source>
        <dbReference type="EMBL" id="SEK49796.1"/>
    </source>
</evidence>
<dbReference type="InterPro" id="IPR011008">
    <property type="entry name" value="Dimeric_a/b-barrel"/>
</dbReference>